<reference evidence="2 3" key="1">
    <citation type="submission" date="2019-10" db="EMBL/GenBank/DDBJ databases">
        <title>Assembly and Annotation for the nematode Trichostrongylus colubriformis.</title>
        <authorList>
            <person name="Martin J."/>
        </authorList>
    </citation>
    <scope>NUCLEOTIDE SEQUENCE [LARGE SCALE GENOMIC DNA]</scope>
    <source>
        <strain evidence="2">G859</strain>
        <tissue evidence="2">Whole worm</tissue>
    </source>
</reference>
<dbReference type="Pfam" id="PF01030">
    <property type="entry name" value="Recep_L_domain"/>
    <property type="match status" value="1"/>
</dbReference>
<feature type="domain" description="Receptor L-domain" evidence="1">
    <location>
        <begin position="3"/>
        <end position="85"/>
    </location>
</feature>
<evidence type="ECO:0000313" key="2">
    <source>
        <dbReference type="EMBL" id="KAK5970771.1"/>
    </source>
</evidence>
<evidence type="ECO:0000313" key="3">
    <source>
        <dbReference type="Proteomes" id="UP001331761"/>
    </source>
</evidence>
<organism evidence="2 3">
    <name type="scientific">Trichostrongylus colubriformis</name>
    <name type="common">Black scour worm</name>
    <dbReference type="NCBI Taxonomy" id="6319"/>
    <lineage>
        <taxon>Eukaryota</taxon>
        <taxon>Metazoa</taxon>
        <taxon>Ecdysozoa</taxon>
        <taxon>Nematoda</taxon>
        <taxon>Chromadorea</taxon>
        <taxon>Rhabditida</taxon>
        <taxon>Rhabditina</taxon>
        <taxon>Rhabditomorpha</taxon>
        <taxon>Strongyloidea</taxon>
        <taxon>Trichostrongylidae</taxon>
        <taxon>Trichostrongylus</taxon>
    </lineage>
</organism>
<dbReference type="AlphaFoldDB" id="A0AAN8IEX1"/>
<dbReference type="Proteomes" id="UP001331761">
    <property type="component" value="Unassembled WGS sequence"/>
</dbReference>
<keyword evidence="3" id="KW-1185">Reference proteome</keyword>
<dbReference type="InterPro" id="IPR036941">
    <property type="entry name" value="Rcpt_L-dom_sf"/>
</dbReference>
<sequence>MEILGSIHEIKGRLIITNNTVLHDFHYFSSLEKVHLTNGAASNVAIIVKDNPHLASLSFPKLEGISFDGKDPRVELDNNPRLFQTRAPPSSSGFTRLEGEDKVVSDDSLLLSATESGIAELGS</sequence>
<name>A0AAN8IEX1_TRICO</name>
<comment type="caution">
    <text evidence="2">The sequence shown here is derived from an EMBL/GenBank/DDBJ whole genome shotgun (WGS) entry which is preliminary data.</text>
</comment>
<dbReference type="SUPFAM" id="SSF52058">
    <property type="entry name" value="L domain-like"/>
    <property type="match status" value="1"/>
</dbReference>
<accession>A0AAN8IEX1</accession>
<protein>
    <recommendedName>
        <fullName evidence="1">Receptor L-domain domain-containing protein</fullName>
    </recommendedName>
</protein>
<dbReference type="EMBL" id="WIXE01018616">
    <property type="protein sequence ID" value="KAK5970771.1"/>
    <property type="molecule type" value="Genomic_DNA"/>
</dbReference>
<dbReference type="Gene3D" id="3.80.20.20">
    <property type="entry name" value="Receptor L-domain"/>
    <property type="match status" value="1"/>
</dbReference>
<proteinExistence type="predicted"/>
<evidence type="ECO:0000259" key="1">
    <source>
        <dbReference type="Pfam" id="PF01030"/>
    </source>
</evidence>
<gene>
    <name evidence="2" type="ORF">GCK32_012604</name>
</gene>
<dbReference type="InterPro" id="IPR000494">
    <property type="entry name" value="Rcpt_L-dom"/>
</dbReference>
<feature type="non-terminal residue" evidence="2">
    <location>
        <position position="123"/>
    </location>
</feature>